<dbReference type="GO" id="GO:0005886">
    <property type="term" value="C:plasma membrane"/>
    <property type="evidence" value="ECO:0007669"/>
    <property type="project" value="UniProtKB-SubCell"/>
</dbReference>
<organism evidence="17 18">
    <name type="scientific">Candidatus Thalassospirochaeta sargassi</name>
    <dbReference type="NCBI Taxonomy" id="3119039"/>
    <lineage>
        <taxon>Bacteria</taxon>
        <taxon>Pseudomonadati</taxon>
        <taxon>Spirochaetota</taxon>
        <taxon>Spirochaetia</taxon>
        <taxon>Spirochaetales</taxon>
        <taxon>Spirochaetaceae</taxon>
        <taxon>Candidatus Thalassospirochaeta</taxon>
    </lineage>
</organism>
<gene>
    <name evidence="17" type="ORF">PQJ61_10795</name>
</gene>
<evidence type="ECO:0000256" key="12">
    <source>
        <dbReference type="ARBA" id="ARBA00023012"/>
    </source>
</evidence>
<dbReference type="Proteomes" id="UP001221217">
    <property type="component" value="Unassembled WGS sequence"/>
</dbReference>
<name>A0AAJ1MKX9_9SPIO</name>
<dbReference type="EC" id="2.7.13.3" evidence="3"/>
<dbReference type="SMART" id="SM00387">
    <property type="entry name" value="HATPase_c"/>
    <property type="match status" value="1"/>
</dbReference>
<comment type="subcellular location">
    <subcellularLocation>
        <location evidence="2">Cell membrane</location>
        <topology evidence="2">Multi-pass membrane protein</topology>
    </subcellularLocation>
</comment>
<dbReference type="EMBL" id="JAQQAL010000023">
    <property type="protein sequence ID" value="MDC7227236.1"/>
    <property type="molecule type" value="Genomic_DNA"/>
</dbReference>
<sequence>MLKGLPFLGNERIKITTKFTVLFIIIGIIPLAFSGVISYTIYQRDIQRLTINSAISNVEFVRSDIEALFGGAERFLRIGETQWPMLFFEAAEDRYNFAKELLNVYDYYRTSYDNNSLIRNIYVIGLNGRCLSERRGIYYNHKSFINSSRYLSRILENGREITVIPEHIPNYDKLPSDEIVVSMGTVLYNNITFEPYGVVVLDLDPAKIKELYMDYSFIDVGRISLLYSDLPPDNLPSKISVYWEDIEAEITPNVSNRIISIDNEPYLFVNSDTKFMDLNVLGLVSVKELFSGVYTVRAYTIFSLLISAVLIVLVYIIISVGLMRPLVEIQGAMHQAADGDLDAVIPGVRGNMIPDLYASFDKMLRDLKEYVLKIDEEHRKYLDAELRVLQEQINPHFLYNTLDTILWSAVSGGNNEIVELVSEMSKFFRLSLSKGADYVTIRDEINCITSYLNIQQIRYHEILEFEIMVEEDLLDYRVLKLALQPLVENALYHGIKTKRGKGTITVIVKKSNDRILFSVRDDGAGMNEKRLAELRMYLEDPAEHMGIESIGVGLLNVQNRIMIKYDKLARLTVESIENEGTAVYFSLPYESR</sequence>
<proteinExistence type="predicted"/>
<feature type="domain" description="Histidine kinase" evidence="15">
    <location>
        <begin position="479"/>
        <end position="591"/>
    </location>
</feature>
<evidence type="ECO:0000259" key="15">
    <source>
        <dbReference type="PROSITE" id="PS50109"/>
    </source>
</evidence>
<dbReference type="Gene3D" id="3.30.565.10">
    <property type="entry name" value="Histidine kinase-like ATPase, C-terminal domain"/>
    <property type="match status" value="1"/>
</dbReference>
<dbReference type="InterPro" id="IPR005467">
    <property type="entry name" value="His_kinase_dom"/>
</dbReference>
<feature type="domain" description="HAMP" evidence="16">
    <location>
        <begin position="320"/>
        <end position="372"/>
    </location>
</feature>
<keyword evidence="11 14" id="KW-1133">Transmembrane helix</keyword>
<dbReference type="InterPro" id="IPR003660">
    <property type="entry name" value="HAMP_dom"/>
</dbReference>
<dbReference type="SUPFAM" id="SSF55874">
    <property type="entry name" value="ATPase domain of HSP90 chaperone/DNA topoisomerase II/histidine kinase"/>
    <property type="match status" value="1"/>
</dbReference>
<keyword evidence="6" id="KW-0808">Transferase</keyword>
<evidence type="ECO:0000313" key="18">
    <source>
        <dbReference type="Proteomes" id="UP001221217"/>
    </source>
</evidence>
<dbReference type="Pfam" id="PF06580">
    <property type="entry name" value="His_kinase"/>
    <property type="match status" value="1"/>
</dbReference>
<dbReference type="InterPro" id="IPR010559">
    <property type="entry name" value="Sig_transdc_His_kin_internal"/>
</dbReference>
<keyword evidence="10" id="KW-0067">ATP-binding</keyword>
<keyword evidence="8" id="KW-0547">Nucleotide-binding</keyword>
<evidence type="ECO:0000256" key="6">
    <source>
        <dbReference type="ARBA" id="ARBA00022679"/>
    </source>
</evidence>
<feature type="transmembrane region" description="Helical" evidence="14">
    <location>
        <begin position="299"/>
        <end position="323"/>
    </location>
</feature>
<evidence type="ECO:0000256" key="3">
    <source>
        <dbReference type="ARBA" id="ARBA00012438"/>
    </source>
</evidence>
<dbReference type="GO" id="GO:0005524">
    <property type="term" value="F:ATP binding"/>
    <property type="evidence" value="ECO:0007669"/>
    <property type="project" value="UniProtKB-KW"/>
</dbReference>
<dbReference type="PANTHER" id="PTHR34220:SF11">
    <property type="entry name" value="SENSOR PROTEIN KINASE HPTS"/>
    <property type="match status" value="1"/>
</dbReference>
<reference evidence="17 18" key="1">
    <citation type="submission" date="2022-12" db="EMBL/GenBank/DDBJ databases">
        <title>Metagenome assembled genome from gulf of manar.</title>
        <authorList>
            <person name="Kohli P."/>
            <person name="Pk S."/>
            <person name="Venkata Ramana C."/>
            <person name="Sasikala C."/>
        </authorList>
    </citation>
    <scope>NUCLEOTIDE SEQUENCE [LARGE SCALE GENOMIC DNA]</scope>
    <source>
        <strain evidence="17">JB008</strain>
    </source>
</reference>
<comment type="catalytic activity">
    <reaction evidence="1">
        <text>ATP + protein L-histidine = ADP + protein N-phospho-L-histidine.</text>
        <dbReference type="EC" id="2.7.13.3"/>
    </reaction>
</comment>
<evidence type="ECO:0000256" key="11">
    <source>
        <dbReference type="ARBA" id="ARBA00022989"/>
    </source>
</evidence>
<keyword evidence="4" id="KW-1003">Cell membrane</keyword>
<evidence type="ECO:0000313" key="17">
    <source>
        <dbReference type="EMBL" id="MDC7227236.1"/>
    </source>
</evidence>
<evidence type="ECO:0000259" key="16">
    <source>
        <dbReference type="PROSITE" id="PS50885"/>
    </source>
</evidence>
<dbReference type="Gene3D" id="6.10.340.10">
    <property type="match status" value="1"/>
</dbReference>
<dbReference type="Pfam" id="PF02518">
    <property type="entry name" value="HATPase_c"/>
    <property type="match status" value="1"/>
</dbReference>
<dbReference type="CDD" id="cd06225">
    <property type="entry name" value="HAMP"/>
    <property type="match status" value="1"/>
</dbReference>
<evidence type="ECO:0000256" key="7">
    <source>
        <dbReference type="ARBA" id="ARBA00022692"/>
    </source>
</evidence>
<evidence type="ECO:0000256" key="14">
    <source>
        <dbReference type="SAM" id="Phobius"/>
    </source>
</evidence>
<keyword evidence="5" id="KW-0597">Phosphoprotein</keyword>
<dbReference type="InterPro" id="IPR003594">
    <property type="entry name" value="HATPase_dom"/>
</dbReference>
<evidence type="ECO:0000256" key="9">
    <source>
        <dbReference type="ARBA" id="ARBA00022777"/>
    </source>
</evidence>
<keyword evidence="9 17" id="KW-0418">Kinase</keyword>
<dbReference type="SUPFAM" id="SSF158472">
    <property type="entry name" value="HAMP domain-like"/>
    <property type="match status" value="1"/>
</dbReference>
<dbReference type="PANTHER" id="PTHR34220">
    <property type="entry name" value="SENSOR HISTIDINE KINASE YPDA"/>
    <property type="match status" value="1"/>
</dbReference>
<evidence type="ECO:0000256" key="10">
    <source>
        <dbReference type="ARBA" id="ARBA00022840"/>
    </source>
</evidence>
<keyword evidence="12" id="KW-0902">Two-component regulatory system</keyword>
<evidence type="ECO:0000256" key="1">
    <source>
        <dbReference type="ARBA" id="ARBA00000085"/>
    </source>
</evidence>
<dbReference type="GO" id="GO:0000155">
    <property type="term" value="F:phosphorelay sensor kinase activity"/>
    <property type="evidence" value="ECO:0007669"/>
    <property type="project" value="InterPro"/>
</dbReference>
<dbReference type="PROSITE" id="PS50885">
    <property type="entry name" value="HAMP"/>
    <property type="match status" value="1"/>
</dbReference>
<evidence type="ECO:0000256" key="2">
    <source>
        <dbReference type="ARBA" id="ARBA00004651"/>
    </source>
</evidence>
<feature type="transmembrane region" description="Helical" evidence="14">
    <location>
        <begin position="21"/>
        <end position="42"/>
    </location>
</feature>
<comment type="caution">
    <text evidence="17">The sequence shown here is derived from an EMBL/GenBank/DDBJ whole genome shotgun (WGS) entry which is preliminary data.</text>
</comment>
<accession>A0AAJ1MKX9</accession>
<dbReference type="InterPro" id="IPR036890">
    <property type="entry name" value="HATPase_C_sf"/>
</dbReference>
<keyword evidence="13 14" id="KW-0472">Membrane</keyword>
<dbReference type="SMART" id="SM00304">
    <property type="entry name" value="HAMP"/>
    <property type="match status" value="1"/>
</dbReference>
<keyword evidence="7 14" id="KW-0812">Transmembrane</keyword>
<evidence type="ECO:0000256" key="4">
    <source>
        <dbReference type="ARBA" id="ARBA00022475"/>
    </source>
</evidence>
<dbReference type="InterPro" id="IPR050640">
    <property type="entry name" value="Bact_2-comp_sensor_kinase"/>
</dbReference>
<protein>
    <recommendedName>
        <fullName evidence="3">histidine kinase</fullName>
        <ecNumber evidence="3">2.7.13.3</ecNumber>
    </recommendedName>
</protein>
<evidence type="ECO:0000256" key="5">
    <source>
        <dbReference type="ARBA" id="ARBA00022553"/>
    </source>
</evidence>
<dbReference type="AlphaFoldDB" id="A0AAJ1MKX9"/>
<dbReference type="PROSITE" id="PS50109">
    <property type="entry name" value="HIS_KIN"/>
    <property type="match status" value="1"/>
</dbReference>
<evidence type="ECO:0000256" key="13">
    <source>
        <dbReference type="ARBA" id="ARBA00023136"/>
    </source>
</evidence>
<evidence type="ECO:0000256" key="8">
    <source>
        <dbReference type="ARBA" id="ARBA00022741"/>
    </source>
</evidence>